<dbReference type="Gene3D" id="3.40.50.720">
    <property type="entry name" value="NAD(P)-binding Rossmann-like Domain"/>
    <property type="match status" value="1"/>
</dbReference>
<dbReference type="Proteomes" id="UP000031189">
    <property type="component" value="Unassembled WGS sequence"/>
</dbReference>
<evidence type="ECO:0000259" key="1">
    <source>
        <dbReference type="Pfam" id="PF01408"/>
    </source>
</evidence>
<dbReference type="InterPro" id="IPR000683">
    <property type="entry name" value="Gfo/Idh/MocA-like_OxRdtase_N"/>
</dbReference>
<dbReference type="OrthoDB" id="9783105at2"/>
<dbReference type="STRING" id="1577792.QX51_02085"/>
<dbReference type="SUPFAM" id="SSF55347">
    <property type="entry name" value="Glyceraldehyde-3-phosphate dehydrogenase-like, C-terminal domain"/>
    <property type="match status" value="1"/>
</dbReference>
<reference evidence="3 4" key="1">
    <citation type="submission" date="2014-12" db="EMBL/GenBank/DDBJ databases">
        <title>Draft genome sequence of Terrisporobacter sp. 08-306576, isolated from the blood culture of a bacteremia patient.</title>
        <authorList>
            <person name="Lund L.C."/>
            <person name="Sydenham T.V."/>
            <person name="Hogh S.V."/>
            <person name="Skov M.N."/>
            <person name="Kemp M."/>
            <person name="Justesen U.S."/>
        </authorList>
    </citation>
    <scope>NUCLEOTIDE SEQUENCE [LARGE SCALE GENOMIC DNA]</scope>
    <source>
        <strain evidence="3 4">08-306576</strain>
    </source>
</reference>
<dbReference type="EMBL" id="JWHR01000027">
    <property type="protein sequence ID" value="KHS58567.1"/>
    <property type="molecule type" value="Genomic_DNA"/>
</dbReference>
<dbReference type="InterPro" id="IPR036291">
    <property type="entry name" value="NAD(P)-bd_dom_sf"/>
</dbReference>
<keyword evidence="4" id="KW-1185">Reference proteome</keyword>
<dbReference type="GO" id="GO:0000166">
    <property type="term" value="F:nucleotide binding"/>
    <property type="evidence" value="ECO:0007669"/>
    <property type="project" value="InterPro"/>
</dbReference>
<evidence type="ECO:0000313" key="4">
    <source>
        <dbReference type="Proteomes" id="UP000031189"/>
    </source>
</evidence>
<dbReference type="InterPro" id="IPR055170">
    <property type="entry name" value="GFO_IDH_MocA-like_dom"/>
</dbReference>
<dbReference type="PANTHER" id="PTHR43054">
    <property type="match status" value="1"/>
</dbReference>
<dbReference type="Pfam" id="PF22725">
    <property type="entry name" value="GFO_IDH_MocA_C3"/>
    <property type="match status" value="1"/>
</dbReference>
<sequence length="334" mass="37793">MKKIINLGVIGSGFIVDTFLEAAAEFENLNLHTFYSRSESTAISFKDKYNFDKYSTCLEDMAKDENLDAIYIASPNAIHHDQAILFLQNKKHVLCEKAFASNYKEALNMINTAKENNVVIMEAMRITVTPNFKILKDNLHKIGEIRRCFASFCQYSSRYDKYKEGTILNAFKKELSNGALMDIGVYCLAPIINLFGPPNNIKSNTFLLSTGVDGQGSAILDYGTMDAVVIYSKIANSYIPSEIQGEKGSIIIDKMNNFENIKIVYRDGTVEDIGVKQHENNMYYEIEEFIKLVELSHSDAVYSSFNTLENTLNTMLTMDKIRQDLNIVFPADNK</sequence>
<dbReference type="SUPFAM" id="SSF51735">
    <property type="entry name" value="NAD(P)-binding Rossmann-fold domains"/>
    <property type="match status" value="1"/>
</dbReference>
<evidence type="ECO:0000313" key="3">
    <source>
        <dbReference type="EMBL" id="KHS58567.1"/>
    </source>
</evidence>
<dbReference type="RefSeq" id="WP_039678256.1">
    <property type="nucleotide sequence ID" value="NZ_JWHR01000027.1"/>
</dbReference>
<dbReference type="AlphaFoldDB" id="A0A0B3W827"/>
<dbReference type="PANTHER" id="PTHR43054:SF1">
    <property type="entry name" value="SCYLLO-INOSITOL 2-DEHYDROGENASE (NADP(+)) IOLU"/>
    <property type="match status" value="1"/>
</dbReference>
<proteinExistence type="predicted"/>
<protein>
    <submittedName>
        <fullName evidence="3">Oxidoreductase</fullName>
    </submittedName>
</protein>
<gene>
    <name evidence="3" type="ORF">QX51_02085</name>
</gene>
<evidence type="ECO:0000259" key="2">
    <source>
        <dbReference type="Pfam" id="PF22725"/>
    </source>
</evidence>
<name>A0A0B3W827_9FIRM</name>
<comment type="caution">
    <text evidence="3">The sequence shown here is derived from an EMBL/GenBank/DDBJ whole genome shotgun (WGS) entry which is preliminary data.</text>
</comment>
<accession>A0A0B3W827</accession>
<dbReference type="Gene3D" id="3.30.360.10">
    <property type="entry name" value="Dihydrodipicolinate Reductase, domain 2"/>
    <property type="match status" value="1"/>
</dbReference>
<feature type="domain" description="Gfo/Idh/MocA-like oxidoreductase N-terminal" evidence="1">
    <location>
        <begin position="5"/>
        <end position="122"/>
    </location>
</feature>
<dbReference type="Pfam" id="PF01408">
    <property type="entry name" value="GFO_IDH_MocA"/>
    <property type="match status" value="1"/>
</dbReference>
<organism evidence="3 4">
    <name type="scientific">Terrisporobacter othiniensis</name>
    <dbReference type="NCBI Taxonomy" id="1577792"/>
    <lineage>
        <taxon>Bacteria</taxon>
        <taxon>Bacillati</taxon>
        <taxon>Bacillota</taxon>
        <taxon>Clostridia</taxon>
        <taxon>Peptostreptococcales</taxon>
        <taxon>Peptostreptococcaceae</taxon>
        <taxon>Terrisporobacter</taxon>
    </lineage>
</organism>
<feature type="domain" description="GFO/IDH/MocA-like oxidoreductase" evidence="2">
    <location>
        <begin position="141"/>
        <end position="250"/>
    </location>
</feature>